<keyword evidence="1" id="KW-0732">Signal</keyword>
<sequence>MVPGSKRGVHLFLTVILVLSNVATSAGGSFVVKRISQTNPLTDASNYLNLTFSLDQNISAGASFELSGLTNAIVTSTVQLLGQDASLFWDLNTAATAVWEYNSWTMQFFSTEALTANTQYSFYFLIQNPSSAQLNPAIYISCNDSEVIGPALLNSPNSSLLGVDNGANALLIVQPEFTAKLILQNTTVPNSANLINVTISFSCDITPNSFLTIIGLTGTQSFGQIVLQSTKGVFQENPEWYQGNGTLIVQSLQTIQASEVVSLQFVVQNPSIDSDSPSISIGMTIESGIHDSLIPLSLMLKPHETLFGITNGTDPLTVRLPIFLTRYAEQSNPIALGLNRITFDVAINYELSPGSAFTISGLIGSSTLTAQSFPVQIITPQTSINASWAQDSGRLLLTFEGTVPSQTLINFEVSLENSWIEQPSQSIFIQGDILATDYVLIAQLDQIQMEVSSIKVLGVVNGSSPMRIVKPTLDVSKVQQSNPLTSASNRLDVQITSNIDLLTPTTIRIFGIDHYVIESTVSVHLTSGQSIEGMFANGTFELLLPFDIYSGDSFSFYLDVRNPSEGFIGSNVNISVNTPNCSFPLTEMTSDALDSFGIPSGGKILYVVQPSISYTLSGQTTPLASALNTIYFKFALNCELTAESVILIEGLTGSTSGDDQNLPIVFEQSGASVGQWLSNGTMIVTTRNSLNNSSYEIFFNLSNPTNTQSSPLITIQVRIESGQYDSFTQKTLVEKEKTSLLSVINGSEPLKTIVPTFTKTLISQDNPFVQTKNKITITLTANCDISKGSKITLRGLTGSQTIDETALSVSTTGGLLGTTGAWTSGDGVLELTAAADWLRFDLSTSNEATEVVITFNLTNPATAQASPAVTINGTVVGPYGDLSRIYEAEAAKEGIYWRGVYNGSNPLQVIVPELDVSIRQDTPLAGVLNLITVTLRATCDISKGSKITLRGLTGSQTIDETALSVSTTGGLLGTTGAWTSGDGVLELTAAADWLRFDLSTSNEATEVVITFNLTNPATAQASPAVTINGTVVGPYGDLSRIYEAEAEKEGIYWRGVYNGSNPLEIIVPLFHVRDIWQSTPLHSVVNEISLRLRPNCDISEGSSVSLIGLTGSAIEFQEGIPVVSTDDVFGTSGNWSQGILSIVSVKSFDRFCSSSSCGFAQLMNSTKVSNVNLLVQRDIEVRFNLTNPKNNHASPTISIGLSVRNEYKELSVMYFNEMNKVTYDIYEIVNGSHPLLIHVPYLTFTKLEQSHPFPGSSNSLLIALQTSCEFTPYTTITLKSMLGMYAPRKISLYSSTDDTLSAISHITTDWTQENHTLTFTVGNVSFSKWYVYTFWFYIDNTRSSQPPPNISIEAEVASVFQDFSPVESKLINTSNESVFGIHQGKRPLLVFDVSFNIQEVSQNNPLYQASNILKVVLQMNFDLVQDSNITISGLVRSLTADAALPVVRTSNYKPIDSIRNLSTWLQEDGMLVLHVTNDGLKKDENYTVEVELRNNDRAQDHVYVSINATIETHLNISEKRSGILNTSLMSNVFESRYGVVNGSLPLYVIIPVLEIAFIRQLSFLPDKNNTLRVYFSSNCNITHLSTIRVLGLVGTGSNVNHIDVYGNFSHQTVSAWNVGDGKLSVSVGLEGTLSHQLNIFWFSLIQPDEAAVFPKNLSMDVMIECGNFDSYLTATVMVQSNSSILGVPRAGAPLYALAMKAIDPRLIYLSPYPGLSNVFQVQLMWNSDLPASFTNITLSGLRNMQTRSSNRLKCDSYPEGAFHPYCVFEREHGRVVLRLIGQGVRRERLYTVNFTLVNPVGEAKFDDVNVTTSVYLPQVRVHHSFLSTVHTETTASAGVATEQFCLTSANICDMNRALHSCSYDQDAGSKIAECLRYCNASAGEVSSNTKDLRSSCCGVRCYQDCWNRSLQLLNATSCEAGELSPIRIRLLRHLPSATFGDLPAEVDLTANASIAVVLASSCVDIDKPWRCLGHQGNLTGNLTARVDPFAGFAAFTDLRIENATSATYRLLFFSFGQGDAASILNQSYPAYLGSTRWPVFEIEVSCS</sequence>
<dbReference type="OrthoDB" id="10691091at2759"/>
<dbReference type="HOGENOM" id="CLU_233180_0_0_1"/>
<proteinExistence type="predicted"/>
<reference evidence="4" key="2">
    <citation type="submission" date="2012-11" db="EMBL/GenBank/DDBJ databases">
        <authorList>
            <person name="Kuo A."/>
            <person name="Curtis B.A."/>
            <person name="Tanifuji G."/>
            <person name="Burki F."/>
            <person name="Gruber A."/>
            <person name="Irimia M."/>
            <person name="Maruyama S."/>
            <person name="Arias M.C."/>
            <person name="Ball S.G."/>
            <person name="Gile G.H."/>
            <person name="Hirakawa Y."/>
            <person name="Hopkins J.F."/>
            <person name="Rensing S.A."/>
            <person name="Schmutz J."/>
            <person name="Symeonidi A."/>
            <person name="Elias M."/>
            <person name="Eveleigh R.J."/>
            <person name="Herman E.K."/>
            <person name="Klute M.J."/>
            <person name="Nakayama T."/>
            <person name="Obornik M."/>
            <person name="Reyes-Prieto A."/>
            <person name="Armbrust E.V."/>
            <person name="Aves S.J."/>
            <person name="Beiko R.G."/>
            <person name="Coutinho P."/>
            <person name="Dacks J.B."/>
            <person name="Durnford D.G."/>
            <person name="Fast N.M."/>
            <person name="Green B.R."/>
            <person name="Grisdale C."/>
            <person name="Hempe F."/>
            <person name="Henrissat B."/>
            <person name="Hoppner M.P."/>
            <person name="Ishida K.-I."/>
            <person name="Kim E."/>
            <person name="Koreny L."/>
            <person name="Kroth P.G."/>
            <person name="Liu Y."/>
            <person name="Malik S.-B."/>
            <person name="Maier U.G."/>
            <person name="McRose D."/>
            <person name="Mock T."/>
            <person name="Neilson J.A."/>
            <person name="Onodera N.T."/>
            <person name="Poole A.M."/>
            <person name="Pritham E.J."/>
            <person name="Richards T.A."/>
            <person name="Rocap G."/>
            <person name="Roy S.W."/>
            <person name="Sarai C."/>
            <person name="Schaack S."/>
            <person name="Shirato S."/>
            <person name="Slamovits C.H."/>
            <person name="Spencer D.F."/>
            <person name="Suzuki S."/>
            <person name="Worden A.Z."/>
            <person name="Zauner S."/>
            <person name="Barry K."/>
            <person name="Bell C."/>
            <person name="Bharti A.K."/>
            <person name="Crow J.A."/>
            <person name="Grimwood J."/>
            <person name="Kramer R."/>
            <person name="Lindquist E."/>
            <person name="Lucas S."/>
            <person name="Salamov A."/>
            <person name="McFadden G.I."/>
            <person name="Lane C.E."/>
            <person name="Keeling P.J."/>
            <person name="Gray M.W."/>
            <person name="Grigoriev I.V."/>
            <person name="Archibald J.M."/>
        </authorList>
    </citation>
    <scope>NUCLEOTIDE SEQUENCE</scope>
    <source>
        <strain evidence="4">CCMP2712</strain>
    </source>
</reference>
<dbReference type="EnsemblProtists" id="EKX54106">
    <property type="protein sequence ID" value="EKX54106"/>
    <property type="gene ID" value="GUITHDRAFT_100353"/>
</dbReference>
<evidence type="ECO:0000313" key="4">
    <source>
        <dbReference type="Proteomes" id="UP000011087"/>
    </source>
</evidence>
<dbReference type="PaxDb" id="55529-EKX54106"/>
<dbReference type="EMBL" id="JH992968">
    <property type="protein sequence ID" value="EKX54106.1"/>
    <property type="molecule type" value="Genomic_DNA"/>
</dbReference>
<organism evidence="2">
    <name type="scientific">Guillardia theta (strain CCMP2712)</name>
    <name type="common">Cryptophyte</name>
    <dbReference type="NCBI Taxonomy" id="905079"/>
    <lineage>
        <taxon>Eukaryota</taxon>
        <taxon>Cryptophyceae</taxon>
        <taxon>Pyrenomonadales</taxon>
        <taxon>Geminigeraceae</taxon>
        <taxon>Guillardia</taxon>
    </lineage>
</organism>
<accession>L1JZS1</accession>
<reference evidence="3" key="3">
    <citation type="submission" date="2016-03" db="UniProtKB">
        <authorList>
            <consortium name="EnsemblProtists"/>
        </authorList>
    </citation>
    <scope>IDENTIFICATION</scope>
</reference>
<evidence type="ECO:0000313" key="2">
    <source>
        <dbReference type="EMBL" id="EKX54106.1"/>
    </source>
</evidence>
<reference evidence="2 4" key="1">
    <citation type="journal article" date="2012" name="Nature">
        <title>Algal genomes reveal evolutionary mosaicism and the fate of nucleomorphs.</title>
        <authorList>
            <consortium name="DOE Joint Genome Institute"/>
            <person name="Curtis B.A."/>
            <person name="Tanifuji G."/>
            <person name="Burki F."/>
            <person name="Gruber A."/>
            <person name="Irimia M."/>
            <person name="Maruyama S."/>
            <person name="Arias M.C."/>
            <person name="Ball S.G."/>
            <person name="Gile G.H."/>
            <person name="Hirakawa Y."/>
            <person name="Hopkins J.F."/>
            <person name="Kuo A."/>
            <person name="Rensing S.A."/>
            <person name="Schmutz J."/>
            <person name="Symeonidi A."/>
            <person name="Elias M."/>
            <person name="Eveleigh R.J."/>
            <person name="Herman E.K."/>
            <person name="Klute M.J."/>
            <person name="Nakayama T."/>
            <person name="Obornik M."/>
            <person name="Reyes-Prieto A."/>
            <person name="Armbrust E.V."/>
            <person name="Aves S.J."/>
            <person name="Beiko R.G."/>
            <person name="Coutinho P."/>
            <person name="Dacks J.B."/>
            <person name="Durnford D.G."/>
            <person name="Fast N.M."/>
            <person name="Green B.R."/>
            <person name="Grisdale C.J."/>
            <person name="Hempel F."/>
            <person name="Henrissat B."/>
            <person name="Hoppner M.P."/>
            <person name="Ishida K."/>
            <person name="Kim E."/>
            <person name="Koreny L."/>
            <person name="Kroth P.G."/>
            <person name="Liu Y."/>
            <person name="Malik S.B."/>
            <person name="Maier U.G."/>
            <person name="McRose D."/>
            <person name="Mock T."/>
            <person name="Neilson J.A."/>
            <person name="Onodera N.T."/>
            <person name="Poole A.M."/>
            <person name="Pritham E.J."/>
            <person name="Richards T.A."/>
            <person name="Rocap G."/>
            <person name="Roy S.W."/>
            <person name="Sarai C."/>
            <person name="Schaack S."/>
            <person name="Shirato S."/>
            <person name="Slamovits C.H."/>
            <person name="Spencer D.F."/>
            <person name="Suzuki S."/>
            <person name="Worden A.Z."/>
            <person name="Zauner S."/>
            <person name="Barry K."/>
            <person name="Bell C."/>
            <person name="Bharti A.K."/>
            <person name="Crow J.A."/>
            <person name="Grimwood J."/>
            <person name="Kramer R."/>
            <person name="Lindquist E."/>
            <person name="Lucas S."/>
            <person name="Salamov A."/>
            <person name="McFadden G.I."/>
            <person name="Lane C.E."/>
            <person name="Keeling P.J."/>
            <person name="Gray M.W."/>
            <person name="Grigoriev I.V."/>
            <person name="Archibald J.M."/>
        </authorList>
    </citation>
    <scope>NUCLEOTIDE SEQUENCE</scope>
    <source>
        <strain evidence="2 4">CCMP2712</strain>
    </source>
</reference>
<dbReference type="KEGG" id="gtt:GUITHDRAFT_100353"/>
<feature type="chain" id="PRO_5008771953" evidence="1">
    <location>
        <begin position="28"/>
        <end position="2047"/>
    </location>
</feature>
<name>L1JZS1_GUITC</name>
<dbReference type="GeneID" id="17310882"/>
<dbReference type="RefSeq" id="XP_005841086.1">
    <property type="nucleotide sequence ID" value="XM_005841029.1"/>
</dbReference>
<evidence type="ECO:0000256" key="1">
    <source>
        <dbReference type="SAM" id="SignalP"/>
    </source>
</evidence>
<gene>
    <name evidence="2" type="ORF">GUITHDRAFT_100353</name>
</gene>
<protein>
    <submittedName>
        <fullName evidence="2 3">Uncharacterized protein</fullName>
    </submittedName>
</protein>
<dbReference type="Proteomes" id="UP000011087">
    <property type="component" value="Unassembled WGS sequence"/>
</dbReference>
<keyword evidence="4" id="KW-1185">Reference proteome</keyword>
<feature type="signal peptide" evidence="1">
    <location>
        <begin position="1"/>
        <end position="27"/>
    </location>
</feature>
<evidence type="ECO:0000313" key="3">
    <source>
        <dbReference type="EnsemblProtists" id="EKX54106"/>
    </source>
</evidence>